<feature type="transmembrane region" description="Helical" evidence="11">
    <location>
        <begin position="322"/>
        <end position="344"/>
    </location>
</feature>
<evidence type="ECO:0000256" key="2">
    <source>
        <dbReference type="ARBA" id="ARBA00004141"/>
    </source>
</evidence>
<dbReference type="GO" id="GO:0004222">
    <property type="term" value="F:metalloendopeptidase activity"/>
    <property type="evidence" value="ECO:0007669"/>
    <property type="project" value="InterPro"/>
</dbReference>
<dbReference type="InterPro" id="IPR041489">
    <property type="entry name" value="PDZ_6"/>
</dbReference>
<evidence type="ECO:0000256" key="5">
    <source>
        <dbReference type="ARBA" id="ARBA00022692"/>
    </source>
</evidence>
<comment type="subcellular location">
    <subcellularLocation>
        <location evidence="2">Membrane</location>
        <topology evidence="2">Multi-pass membrane protein</topology>
    </subcellularLocation>
</comment>
<evidence type="ECO:0000256" key="9">
    <source>
        <dbReference type="ARBA" id="ARBA00023049"/>
    </source>
</evidence>
<dbReference type="InterPro" id="IPR008915">
    <property type="entry name" value="Peptidase_M50"/>
</dbReference>
<reference evidence="14" key="1">
    <citation type="journal article" date="2020" name="mSystems">
        <title>Genome- and Community-Level Interaction Insights into Carbon Utilization and Element Cycling Functions of Hydrothermarchaeota in Hydrothermal Sediment.</title>
        <authorList>
            <person name="Zhou Z."/>
            <person name="Liu Y."/>
            <person name="Xu W."/>
            <person name="Pan J."/>
            <person name="Luo Z.H."/>
            <person name="Li M."/>
        </authorList>
    </citation>
    <scope>NUCLEOTIDE SEQUENCE [LARGE SCALE GENOMIC DNA]</scope>
    <source>
        <strain evidence="14">SpSt-81</strain>
    </source>
</reference>
<proteinExistence type="inferred from homology"/>
<dbReference type="NCBIfam" id="TIGR00054">
    <property type="entry name" value="RIP metalloprotease RseP"/>
    <property type="match status" value="1"/>
</dbReference>
<dbReference type="EMBL" id="DTIN01000040">
    <property type="protein sequence ID" value="HFX14259.1"/>
    <property type="molecule type" value="Genomic_DNA"/>
</dbReference>
<keyword evidence="4 14" id="KW-0645">Protease</keyword>
<dbReference type="InterPro" id="IPR004387">
    <property type="entry name" value="Pept_M50_Zn"/>
</dbReference>
<keyword evidence="10 11" id="KW-0472">Membrane</keyword>
<dbReference type="GO" id="GO:0016020">
    <property type="term" value="C:membrane"/>
    <property type="evidence" value="ECO:0007669"/>
    <property type="project" value="UniProtKB-SubCell"/>
</dbReference>
<evidence type="ECO:0000256" key="6">
    <source>
        <dbReference type="ARBA" id="ARBA00022801"/>
    </source>
</evidence>
<comment type="similarity">
    <text evidence="3 11">Belongs to the peptidase M50B family.</text>
</comment>
<keyword evidence="11" id="KW-0479">Metal-binding</keyword>
<evidence type="ECO:0000256" key="1">
    <source>
        <dbReference type="ARBA" id="ARBA00001947"/>
    </source>
</evidence>
<feature type="domain" description="PDZ" evidence="13">
    <location>
        <begin position="127"/>
        <end position="166"/>
    </location>
</feature>
<name>A0A7C3RL16_DICTH</name>
<dbReference type="PANTHER" id="PTHR42837:SF2">
    <property type="entry name" value="MEMBRANE METALLOPROTEASE ARASP2, CHLOROPLASTIC-RELATED"/>
    <property type="match status" value="1"/>
</dbReference>
<dbReference type="EC" id="3.4.24.-" evidence="11"/>
<gene>
    <name evidence="14" type="primary">rseP</name>
    <name evidence="14" type="ORF">ENW00_09005</name>
</gene>
<dbReference type="InterPro" id="IPR036034">
    <property type="entry name" value="PDZ_sf"/>
</dbReference>
<keyword evidence="8 11" id="KW-1133">Transmembrane helix</keyword>
<dbReference type="Pfam" id="PF17820">
    <property type="entry name" value="PDZ_6"/>
    <property type="match status" value="1"/>
</dbReference>
<dbReference type="CDD" id="cd23081">
    <property type="entry name" value="cpPDZ_EcRseP-like"/>
    <property type="match status" value="1"/>
</dbReference>
<feature type="transmembrane region" description="Helical" evidence="11">
    <location>
        <begin position="95"/>
        <end position="121"/>
    </location>
</feature>
<evidence type="ECO:0000256" key="7">
    <source>
        <dbReference type="ARBA" id="ARBA00022833"/>
    </source>
</evidence>
<evidence type="ECO:0000256" key="4">
    <source>
        <dbReference type="ARBA" id="ARBA00022670"/>
    </source>
</evidence>
<dbReference type="Gene3D" id="2.30.42.10">
    <property type="match status" value="1"/>
</dbReference>
<sequence>MDIILFLVLFAILTVPHELGHFILAKLFGVKVFEYAIGFGPKLYEYKGKETKFVLRLIPIGGFVKMAGVDDLELPIEEEVPEERKFYKKAPWQRFLILFAGAFFNFLVAFLLFVSIFLIGIPQPIPIIDRVVEGKPAQMAGFLPGDKIISIEGIKIEKIEDAVNLITKSIKSPNDRKEITVDVERDGKLITLRVIPQWDEERKGGIIGIVFRSIPKRYPITLALKNGFAMLINAFLLIFFVLKALFTGAQGISVSGPIGIAKMTGEVASLGLVYYLNFTALLSVQLGIFNLIPFPALDGGRILFIILEKIRGKPIETKKEEIVHWIGLLILLFLMIIITFFDVLRLRK</sequence>
<evidence type="ECO:0000256" key="10">
    <source>
        <dbReference type="ARBA" id="ARBA00023136"/>
    </source>
</evidence>
<keyword evidence="6 11" id="KW-0378">Hydrolase</keyword>
<dbReference type="PANTHER" id="PTHR42837">
    <property type="entry name" value="REGULATOR OF SIGMA-E PROTEASE RSEP"/>
    <property type="match status" value="1"/>
</dbReference>
<organism evidence="14">
    <name type="scientific">Dictyoglomus thermophilum</name>
    <dbReference type="NCBI Taxonomy" id="14"/>
    <lineage>
        <taxon>Bacteria</taxon>
        <taxon>Pseudomonadati</taxon>
        <taxon>Dictyoglomota</taxon>
        <taxon>Dictyoglomia</taxon>
        <taxon>Dictyoglomales</taxon>
        <taxon>Dictyoglomaceae</taxon>
        <taxon>Dictyoglomus</taxon>
    </lineage>
</organism>
<dbReference type="GO" id="GO:0046872">
    <property type="term" value="F:metal ion binding"/>
    <property type="evidence" value="ECO:0007669"/>
    <property type="project" value="UniProtKB-KW"/>
</dbReference>
<evidence type="ECO:0000259" key="12">
    <source>
        <dbReference type="Pfam" id="PF02163"/>
    </source>
</evidence>
<dbReference type="GO" id="GO:0006508">
    <property type="term" value="P:proteolysis"/>
    <property type="evidence" value="ECO:0007669"/>
    <property type="project" value="UniProtKB-KW"/>
</dbReference>
<dbReference type="SUPFAM" id="SSF50156">
    <property type="entry name" value="PDZ domain-like"/>
    <property type="match status" value="1"/>
</dbReference>
<evidence type="ECO:0000259" key="13">
    <source>
        <dbReference type="Pfam" id="PF17820"/>
    </source>
</evidence>
<evidence type="ECO:0000256" key="3">
    <source>
        <dbReference type="ARBA" id="ARBA00007931"/>
    </source>
</evidence>
<comment type="cofactor">
    <cofactor evidence="1 11">
        <name>Zn(2+)</name>
        <dbReference type="ChEBI" id="CHEBI:29105"/>
    </cofactor>
</comment>
<keyword evidence="5 11" id="KW-0812">Transmembrane</keyword>
<dbReference type="AlphaFoldDB" id="A0A7C3RL16"/>
<evidence type="ECO:0000256" key="8">
    <source>
        <dbReference type="ARBA" id="ARBA00022989"/>
    </source>
</evidence>
<protein>
    <recommendedName>
        <fullName evidence="11">Zinc metalloprotease</fullName>
        <ecNumber evidence="11">3.4.24.-</ecNumber>
    </recommendedName>
</protein>
<comment type="caution">
    <text evidence="14">The sequence shown here is derived from an EMBL/GenBank/DDBJ whole genome shotgun (WGS) entry which is preliminary data.</text>
</comment>
<evidence type="ECO:0000313" key="14">
    <source>
        <dbReference type="EMBL" id="HFX14259.1"/>
    </source>
</evidence>
<dbReference type="Pfam" id="PF02163">
    <property type="entry name" value="Peptidase_M50"/>
    <property type="match status" value="1"/>
</dbReference>
<keyword evidence="9 11" id="KW-0482">Metalloprotease</keyword>
<accession>A0A7C3RL16</accession>
<evidence type="ECO:0000256" key="11">
    <source>
        <dbReference type="RuleBase" id="RU362031"/>
    </source>
</evidence>
<feature type="transmembrane region" description="Helical" evidence="11">
    <location>
        <begin position="222"/>
        <end position="246"/>
    </location>
</feature>
<feature type="domain" description="Peptidase M50" evidence="12">
    <location>
        <begin position="6"/>
        <end position="334"/>
    </location>
</feature>
<dbReference type="CDD" id="cd06163">
    <property type="entry name" value="S2P-M50_PDZ_RseP-like"/>
    <property type="match status" value="1"/>
</dbReference>
<keyword evidence="7 11" id="KW-0862">Zinc</keyword>